<dbReference type="GO" id="GO:0005789">
    <property type="term" value="C:endoplasmic reticulum membrane"/>
    <property type="evidence" value="ECO:0007669"/>
    <property type="project" value="TreeGrafter"/>
</dbReference>
<dbReference type="GO" id="GO:0000253">
    <property type="term" value="F:3-beta-hydroxysteroid 3-dehydrogenase (NADP+) activity"/>
    <property type="evidence" value="ECO:0007669"/>
    <property type="project" value="TreeGrafter"/>
</dbReference>
<keyword evidence="2" id="KW-1185">Reference proteome</keyword>
<dbReference type="Ensembl" id="ENSMMDT00005017084.1">
    <property type="protein sequence ID" value="ENSMMDP00005016655.1"/>
    <property type="gene ID" value="ENSMMDG00005008432.1"/>
</dbReference>
<dbReference type="AlphaFoldDB" id="A0A667XFX0"/>
<dbReference type="GO" id="GO:0004303">
    <property type="term" value="F:estradiol 17-beta-dehydrogenase [NAD(P)+] activity"/>
    <property type="evidence" value="ECO:0007669"/>
    <property type="project" value="TreeGrafter"/>
</dbReference>
<accession>A0A667XFX0</accession>
<sequence>FRKVTCACPCSDIGLALCERLLAEDFSLQLCPARRSLRQAVAACSDLLTPHPTGTTTIFFINKNSHKSFEKKIYNQLDHLCLSAGIMPNPHTLSPCSVLLLGVAMHKVITTLATGEGVLMQKDGITPDGMQEIFTTSLFGHFLLVSHLTLSTHSSAFSLENLQHQRHPAHTAPLKRPCKNMC</sequence>
<reference evidence="1" key="3">
    <citation type="submission" date="2025-09" db="UniProtKB">
        <authorList>
            <consortium name="Ensembl"/>
        </authorList>
    </citation>
    <scope>IDENTIFICATION</scope>
</reference>
<reference evidence="1" key="2">
    <citation type="submission" date="2025-08" db="UniProtKB">
        <authorList>
            <consortium name="Ensembl"/>
        </authorList>
    </citation>
    <scope>IDENTIFICATION</scope>
</reference>
<dbReference type="GO" id="GO:0006695">
    <property type="term" value="P:cholesterol biosynthetic process"/>
    <property type="evidence" value="ECO:0007669"/>
    <property type="project" value="TreeGrafter"/>
</dbReference>
<dbReference type="GO" id="GO:0047024">
    <property type="term" value="F:5-alpha-androstane-3-beta,17-beta-diol dehydrogenase (NADP+) activity"/>
    <property type="evidence" value="ECO:0007669"/>
    <property type="project" value="TreeGrafter"/>
</dbReference>
<reference evidence="1" key="1">
    <citation type="submission" date="2019-06" db="EMBL/GenBank/DDBJ databases">
        <authorList>
            <consortium name="Wellcome Sanger Institute Data Sharing"/>
        </authorList>
    </citation>
    <scope>NUCLEOTIDE SEQUENCE [LARGE SCALE GENOMIC DNA]</scope>
</reference>
<proteinExistence type="predicted"/>
<dbReference type="InParanoid" id="A0A667XFX0"/>
<dbReference type="PANTHER" id="PTHR44442">
    <property type="entry name" value="3-KETO-STEROID REDUCTASE"/>
    <property type="match status" value="1"/>
</dbReference>
<evidence type="ECO:0000313" key="1">
    <source>
        <dbReference type="Ensembl" id="ENSMMDP00005016655.1"/>
    </source>
</evidence>
<dbReference type="InterPro" id="IPR036291">
    <property type="entry name" value="NAD(P)-bd_dom_sf"/>
</dbReference>
<dbReference type="SUPFAM" id="SSF51735">
    <property type="entry name" value="NAD(P)-binding Rossmann-fold domains"/>
    <property type="match status" value="1"/>
</dbReference>
<protein>
    <submittedName>
        <fullName evidence="1">Uncharacterized protein</fullName>
    </submittedName>
</protein>
<name>A0A667XFX0_9TELE</name>
<dbReference type="Proteomes" id="UP000472263">
    <property type="component" value="Chromosome 4"/>
</dbReference>
<dbReference type="InterPro" id="IPR052834">
    <property type="entry name" value="3KSR/17beta-HSD"/>
</dbReference>
<dbReference type="PANTHER" id="PTHR44442:SF1">
    <property type="entry name" value="3-KETO-STEROID REDUCTASE_17-BETA-HYDROXYSTEROID DEHYDROGENASE 7"/>
    <property type="match status" value="1"/>
</dbReference>
<organism evidence="1 2">
    <name type="scientific">Myripristis murdjan</name>
    <name type="common">pinecone soldierfish</name>
    <dbReference type="NCBI Taxonomy" id="586833"/>
    <lineage>
        <taxon>Eukaryota</taxon>
        <taxon>Metazoa</taxon>
        <taxon>Chordata</taxon>
        <taxon>Craniata</taxon>
        <taxon>Vertebrata</taxon>
        <taxon>Euteleostomi</taxon>
        <taxon>Actinopterygii</taxon>
        <taxon>Neopterygii</taxon>
        <taxon>Teleostei</taxon>
        <taxon>Neoteleostei</taxon>
        <taxon>Acanthomorphata</taxon>
        <taxon>Holocentriformes</taxon>
        <taxon>Holocentridae</taxon>
        <taxon>Myripristis</taxon>
    </lineage>
</organism>
<evidence type="ECO:0000313" key="2">
    <source>
        <dbReference type="Proteomes" id="UP000472263"/>
    </source>
</evidence>
<dbReference type="Gene3D" id="3.40.50.720">
    <property type="entry name" value="NAD(P)-binding Rossmann-like Domain"/>
    <property type="match status" value="1"/>
</dbReference>